<feature type="domain" description="WDR36/Utp21 C-terminal" evidence="3">
    <location>
        <begin position="851"/>
        <end position="1105"/>
    </location>
</feature>
<sequence length="1110" mass="120229">MSSRLFEAYRTIGVVCDDVPFALNRLGKERFATVSVGKGFMVYDLDKLIVKLVSPPVLKKDITKLACKGDVTFAACGDEIIEWKRAKIARTLLPAGRHGAIVEMSVFGHVLVVICAPGRRANFGTLLVLDMKSGKRVRSLTLGTAGESDNDDNDDNDSNDSESESHESGDEDRSEDDEGADASSGFVPTCVLHPDTYLNKMLVGGADGALELWNIRTGKRVYRFKGFGSPVVCLAQSPAVDVVGIGLQDGRVVVHNLRVDETLMTFTHEGGAVSSVSFRAQGALKAGPKFPMLVSGNATGELAIWDLAEKRMAATVRDAHDGAVVKTCFLPGEPLLVTSGIDNALKVFIFEQEDGRARLLKSRQGHKSPPTRIRYYGGDTVSTLASGADASCCQILSAGRDRAFRVFHTARDQLNRELSQGPLVKRARTLDVKIEELKLPPIVDFAATEARQRDWCNILSAHAGEGAAFTWQLENRVIGKNVLRPDGVEGKLSLRKLNTDKISQRATTIPAALCVAISSCGNFGLVGTADGLVFRYNMQSGLPRGSYPKPSVTHLSKKQQKERRAKRRKLNSSSVRLFPGVDDADDPEDDKPGEFSKLDMLLRNPQRHQGAVQGVSVDAINKTVISAGLDGCIKFWDFAEQELEKVVDVGAPVAQLIAQRDSGMLAVACDDLRVLVIDTTMRRVIRTFAGHKSRITDLAFSNDGRWLATACADTSLRVFDLPSARCIDWMQFPRPVTGLTFAPTGEFLATSFADSVGISLWANRAHFGGVKANAIARRPVRMRLPSPGVGAAGGALVDASDPSMANHESADMGYDSDDAWAYDEADDSGADDDEGIEDMATVPAASTEGEISLSAGVASKWFALAHLDIIKERNKPTQPAEKPEKAPFFLPSTQSVNPVFKANAGEQDAEKGAEDLDELPPMDLAGTGNWGDEDDDAESKGDDQEMADAPAPSMPALDTGSSRIFKGQGFARPRSTLFSLLEEADTRLAAGKSTGNAYAQVVEHLMALSPSAVDFELQSATLGPEDDDGAHLLRVLMDWLLHELQNRTNFEMVQAMMHRLTSVHADSLLVRPELQSRLKSLRDEQAACWKSLKGLVQHNLCLLSLFAHQV</sequence>
<feature type="region of interest" description="Disordered" evidence="2">
    <location>
        <begin position="576"/>
        <end position="595"/>
    </location>
</feature>
<feature type="compositionally biased region" description="Basic and acidic residues" evidence="2">
    <location>
        <begin position="874"/>
        <end position="885"/>
    </location>
</feature>
<name>A0A2R5GVP3_9STRA</name>
<feature type="region of interest" description="Disordered" evidence="2">
    <location>
        <begin position="545"/>
        <end position="570"/>
    </location>
</feature>
<feature type="region of interest" description="Disordered" evidence="2">
    <location>
        <begin position="874"/>
        <end position="893"/>
    </location>
</feature>
<dbReference type="SMART" id="SM00320">
    <property type="entry name" value="WD40"/>
    <property type="match status" value="10"/>
</dbReference>
<dbReference type="FunCoup" id="A0A2R5GVP3">
    <property type="interactions" value="387"/>
</dbReference>
<evidence type="ECO:0000259" key="4">
    <source>
        <dbReference type="Pfam" id="PF25171"/>
    </source>
</evidence>
<dbReference type="InterPro" id="IPR036322">
    <property type="entry name" value="WD40_repeat_dom_sf"/>
</dbReference>
<feature type="repeat" description="WD" evidence="1">
    <location>
        <begin position="201"/>
        <end position="223"/>
    </location>
</feature>
<dbReference type="PROSITE" id="PS50294">
    <property type="entry name" value="WD_REPEATS_REGION"/>
    <property type="match status" value="1"/>
</dbReference>
<evidence type="ECO:0000256" key="1">
    <source>
        <dbReference type="PROSITE-ProRule" id="PRU00221"/>
    </source>
</evidence>
<feature type="region of interest" description="Disordered" evidence="2">
    <location>
        <begin position="907"/>
        <end position="964"/>
    </location>
</feature>
<feature type="compositionally biased region" description="Basic residues" evidence="2">
    <location>
        <begin position="555"/>
        <end position="570"/>
    </location>
</feature>
<evidence type="ECO:0000313" key="6">
    <source>
        <dbReference type="Proteomes" id="UP000241890"/>
    </source>
</evidence>
<feature type="repeat" description="WD" evidence="1">
    <location>
        <begin position="688"/>
        <end position="729"/>
    </location>
</feature>
<evidence type="ECO:0000256" key="2">
    <source>
        <dbReference type="SAM" id="MobiDB-lite"/>
    </source>
</evidence>
<dbReference type="PROSITE" id="PS50082">
    <property type="entry name" value="WD_REPEATS_2"/>
    <property type="match status" value="3"/>
</dbReference>
<evidence type="ECO:0000313" key="5">
    <source>
        <dbReference type="EMBL" id="GBG32733.1"/>
    </source>
</evidence>
<keyword evidence="1" id="KW-0853">WD repeat</keyword>
<dbReference type="GO" id="GO:0032040">
    <property type="term" value="C:small-subunit processome"/>
    <property type="evidence" value="ECO:0007669"/>
    <property type="project" value="InterPro"/>
</dbReference>
<feature type="compositionally biased region" description="Acidic residues" evidence="2">
    <location>
        <begin position="148"/>
        <end position="162"/>
    </location>
</feature>
<dbReference type="OrthoDB" id="10250769at2759"/>
<comment type="caution">
    <text evidence="5">The sequence shown here is derived from an EMBL/GenBank/DDBJ whole genome shotgun (WGS) entry which is preliminary data.</text>
</comment>
<reference evidence="5 6" key="1">
    <citation type="submission" date="2017-12" db="EMBL/GenBank/DDBJ databases">
        <title>Sequencing, de novo assembly and annotation of complete genome of a new Thraustochytrid species, strain FCC1311.</title>
        <authorList>
            <person name="Sedici K."/>
            <person name="Godart F."/>
            <person name="Aiese Cigliano R."/>
            <person name="Sanseverino W."/>
            <person name="Barakat M."/>
            <person name="Ortet P."/>
            <person name="Marechal E."/>
            <person name="Cagnac O."/>
            <person name="Amato A."/>
        </authorList>
    </citation>
    <scope>NUCLEOTIDE SEQUENCE [LARGE SCALE GENOMIC DNA]</scope>
</reference>
<dbReference type="InterPro" id="IPR001680">
    <property type="entry name" value="WD40_rpt"/>
</dbReference>
<keyword evidence="6" id="KW-1185">Reference proteome</keyword>
<dbReference type="EMBL" id="BEYU01000128">
    <property type="protein sequence ID" value="GBG32733.1"/>
    <property type="molecule type" value="Genomic_DNA"/>
</dbReference>
<dbReference type="InterPro" id="IPR007319">
    <property type="entry name" value="WDR36/Utp21_C"/>
</dbReference>
<organism evidence="5 6">
    <name type="scientific">Hondaea fermentalgiana</name>
    <dbReference type="NCBI Taxonomy" id="2315210"/>
    <lineage>
        <taxon>Eukaryota</taxon>
        <taxon>Sar</taxon>
        <taxon>Stramenopiles</taxon>
        <taxon>Bigyra</taxon>
        <taxon>Labyrinthulomycetes</taxon>
        <taxon>Thraustochytrida</taxon>
        <taxon>Thraustochytriidae</taxon>
        <taxon>Hondaea</taxon>
    </lineage>
</organism>
<dbReference type="InParanoid" id="A0A2R5GVP3"/>
<dbReference type="InterPro" id="IPR015943">
    <property type="entry name" value="WD40/YVTN_repeat-like_dom_sf"/>
</dbReference>
<dbReference type="AlphaFoldDB" id="A0A2R5GVP3"/>
<dbReference type="Pfam" id="PF25171">
    <property type="entry name" value="Beta-prop_WDR36-Utp21_1st"/>
    <property type="match status" value="1"/>
</dbReference>
<dbReference type="GO" id="GO:0034388">
    <property type="term" value="C:Pwp2p-containing subcomplex of 90S preribosome"/>
    <property type="evidence" value="ECO:0007669"/>
    <property type="project" value="TreeGrafter"/>
</dbReference>
<dbReference type="SUPFAM" id="SSF101908">
    <property type="entry name" value="Putative isomerase YbhE"/>
    <property type="match status" value="1"/>
</dbReference>
<feature type="region of interest" description="Disordered" evidence="2">
    <location>
        <begin position="142"/>
        <end position="185"/>
    </location>
</feature>
<accession>A0A2R5GVP3</accession>
<evidence type="ECO:0000259" key="3">
    <source>
        <dbReference type="Pfam" id="PF04192"/>
    </source>
</evidence>
<feature type="compositionally biased region" description="Acidic residues" evidence="2">
    <location>
        <begin position="169"/>
        <end position="180"/>
    </location>
</feature>
<dbReference type="PANTHER" id="PTHR22840">
    <property type="entry name" value="WD REPEAT-CONTAINING PROTEIN 36"/>
    <property type="match status" value="1"/>
</dbReference>
<dbReference type="Gene3D" id="2.130.10.10">
    <property type="entry name" value="YVTN repeat-like/Quinoprotein amine dehydrogenase"/>
    <property type="match status" value="2"/>
</dbReference>
<gene>
    <name evidence="5" type="ORF">FCC1311_089582</name>
</gene>
<proteinExistence type="predicted"/>
<dbReference type="Pfam" id="PF25168">
    <property type="entry name" value="Beta-prop_WDR36-Utp21_2nd"/>
    <property type="match status" value="2"/>
</dbReference>
<dbReference type="InterPro" id="IPR059157">
    <property type="entry name" value="WDR36-Utp21_N"/>
</dbReference>
<feature type="repeat" description="WD" evidence="1">
    <location>
        <begin position="605"/>
        <end position="646"/>
    </location>
</feature>
<feature type="domain" description="WDR36/Utp21 N-terminal" evidence="4">
    <location>
        <begin position="33"/>
        <end position="351"/>
    </location>
</feature>
<dbReference type="Pfam" id="PF04192">
    <property type="entry name" value="Utp21"/>
    <property type="match status" value="1"/>
</dbReference>
<dbReference type="PANTHER" id="PTHR22840:SF12">
    <property type="entry name" value="WD REPEAT-CONTAINING PROTEIN 36"/>
    <property type="match status" value="1"/>
</dbReference>
<protein>
    <submittedName>
        <fullName evidence="5">WD repeat-containing protein 36</fullName>
    </submittedName>
</protein>
<dbReference type="Proteomes" id="UP000241890">
    <property type="component" value="Unassembled WGS sequence"/>
</dbReference>
<dbReference type="SUPFAM" id="SSF50978">
    <property type="entry name" value="WD40 repeat-like"/>
    <property type="match status" value="1"/>
</dbReference>
<dbReference type="GO" id="GO:0006364">
    <property type="term" value="P:rRNA processing"/>
    <property type="evidence" value="ECO:0007669"/>
    <property type="project" value="InterPro"/>
</dbReference>